<protein>
    <recommendedName>
        <fullName evidence="3">Repeat-companion domain protein</fullName>
    </recommendedName>
</protein>
<dbReference type="AlphaFoldDB" id="A0A6C2YVT0"/>
<reference evidence="1" key="1">
    <citation type="submission" date="2019-04" db="EMBL/GenBank/DDBJ databases">
        <authorList>
            <consortium name="Science for Life Laboratories"/>
        </authorList>
    </citation>
    <scope>NUCLEOTIDE SEQUENCE</scope>
    <source>
        <strain evidence="1">MBLW1</strain>
    </source>
</reference>
<name>A0A6C2YVT0_9BACT</name>
<organism evidence="1">
    <name type="scientific">Tuwongella immobilis</name>
    <dbReference type="NCBI Taxonomy" id="692036"/>
    <lineage>
        <taxon>Bacteria</taxon>
        <taxon>Pseudomonadati</taxon>
        <taxon>Planctomycetota</taxon>
        <taxon>Planctomycetia</taxon>
        <taxon>Gemmatales</taxon>
        <taxon>Gemmataceae</taxon>
        <taxon>Tuwongella</taxon>
    </lineage>
</organism>
<dbReference type="EMBL" id="LR593887">
    <property type="protein sequence ID" value="VTS07302.1"/>
    <property type="molecule type" value="Genomic_DNA"/>
</dbReference>
<dbReference type="EMBL" id="LR586016">
    <property type="protein sequence ID" value="VIP04972.1"/>
    <property type="molecule type" value="Genomic_DNA"/>
</dbReference>
<dbReference type="Gene3D" id="3.80.10.10">
    <property type="entry name" value="Ribonuclease Inhibitor"/>
    <property type="match status" value="1"/>
</dbReference>
<dbReference type="KEGG" id="tim:GMBLW1_42210"/>
<dbReference type="InParanoid" id="A0A6C2YVT0"/>
<keyword evidence="2" id="KW-1185">Reference proteome</keyword>
<evidence type="ECO:0000313" key="2">
    <source>
        <dbReference type="Proteomes" id="UP000464378"/>
    </source>
</evidence>
<dbReference type="SUPFAM" id="SSF52047">
    <property type="entry name" value="RNI-like"/>
    <property type="match status" value="1"/>
</dbReference>
<dbReference type="InterPro" id="IPR032675">
    <property type="entry name" value="LRR_dom_sf"/>
</dbReference>
<dbReference type="RefSeq" id="WP_162659986.1">
    <property type="nucleotide sequence ID" value="NZ_LR593887.1"/>
</dbReference>
<accession>A0A6C2YVT0</accession>
<proteinExistence type="predicted"/>
<evidence type="ECO:0008006" key="3">
    <source>
        <dbReference type="Google" id="ProtNLM"/>
    </source>
</evidence>
<gene>
    <name evidence="1" type="ORF">GMBLW1_42210</name>
</gene>
<evidence type="ECO:0000313" key="1">
    <source>
        <dbReference type="EMBL" id="VIP04972.1"/>
    </source>
</evidence>
<dbReference type="Proteomes" id="UP000464378">
    <property type="component" value="Chromosome"/>
</dbReference>
<sequence length="554" mass="62340">MNPPDELLDAVYLGEDPTSATLMLADWYEEQGEVDRARCMRAVIQARALPPDDPQLDQAIEQSEQLIFQHGARWAADAFRDALERRHSLGAVGSAFRPMGLTQTISVSNLATWLPTAEAELNATPARYLSLPVIRRMEEFLPLLQHPIAERIRGLWLTVGTSDVHLPTRLLESDAAQALRLEHFSLHPVGGEVGVLQSAALARVRSLRLVELLSQAEWLPALSQFSAAARVRRLSLLFHIAERHFDRRVMQFFNGVTYSQCEELVLGNVRFPEGVRPELPARAMPLRKLMLSQCDIPPEWGQHLGAFLANTPLQSLTIGTGFGPMPEQFGRTLLAMLTPLTQLRHLRLLNVPITSQGATVLSMWPGWRQLTELEYSLMELSEAESARLLRELTGGACRSLTLQLSEEQGRSLDWLGAILPVGRIRNLRLMRRASSERLSDPVSMGGLLQSPMMRQLRTLTLEGFPWGRLTSERMRHLLDMPELTQLRWSGISIRASDLDVLIDNPGLPRLWCLDLRGLTPDALERIRHQDRWLELGAGVLICPERMGWANQEEP</sequence>